<accession>A0A8H5WGX5</accession>
<dbReference type="Proteomes" id="UP000567885">
    <property type="component" value="Unassembled WGS sequence"/>
</dbReference>
<dbReference type="EMBL" id="JAAGWQ010000214">
    <property type="protein sequence ID" value="KAF5659581.1"/>
    <property type="molecule type" value="Genomic_DNA"/>
</dbReference>
<protein>
    <submittedName>
        <fullName evidence="1">Uncharacterized protein</fullName>
    </submittedName>
</protein>
<evidence type="ECO:0000313" key="1">
    <source>
        <dbReference type="EMBL" id="KAF5659581.1"/>
    </source>
</evidence>
<reference evidence="1 2" key="1">
    <citation type="submission" date="2020-05" db="EMBL/GenBank/DDBJ databases">
        <title>Identification and distribution of gene clusters putatively required for synthesis of sphingolipid metabolism inhibitors in phylogenetically diverse species of the filamentous fungus Fusarium.</title>
        <authorList>
            <person name="Kim H.-S."/>
            <person name="Busman M."/>
            <person name="Brown D.W."/>
            <person name="Divon H."/>
            <person name="Uhlig S."/>
            <person name="Proctor R.H."/>
        </authorList>
    </citation>
    <scope>NUCLEOTIDE SEQUENCE [LARGE SCALE GENOMIC DNA]</scope>
    <source>
        <strain evidence="1 2">NRRL 20693</strain>
    </source>
</reference>
<gene>
    <name evidence="1" type="ORF">FHETE_9365</name>
</gene>
<dbReference type="AlphaFoldDB" id="A0A8H5WGX5"/>
<dbReference type="OrthoDB" id="5429780at2759"/>
<name>A0A8H5WGX5_FUSHE</name>
<organism evidence="1 2">
    <name type="scientific">Fusarium heterosporum</name>
    <dbReference type="NCBI Taxonomy" id="42747"/>
    <lineage>
        <taxon>Eukaryota</taxon>
        <taxon>Fungi</taxon>
        <taxon>Dikarya</taxon>
        <taxon>Ascomycota</taxon>
        <taxon>Pezizomycotina</taxon>
        <taxon>Sordariomycetes</taxon>
        <taxon>Hypocreomycetidae</taxon>
        <taxon>Hypocreales</taxon>
        <taxon>Nectriaceae</taxon>
        <taxon>Fusarium</taxon>
        <taxon>Fusarium heterosporum species complex</taxon>
    </lineage>
</organism>
<comment type="caution">
    <text evidence="1">The sequence shown here is derived from an EMBL/GenBank/DDBJ whole genome shotgun (WGS) entry which is preliminary data.</text>
</comment>
<proteinExistence type="predicted"/>
<evidence type="ECO:0000313" key="2">
    <source>
        <dbReference type="Proteomes" id="UP000567885"/>
    </source>
</evidence>
<sequence>MFRHPPTPIFAAGDIAELVRLGHLTALGEDGTRKLHKRRLNPFADREYSDRSLEARSTTDPDAFVAIPDQRISKATIKYIGFKQEKADRIWYQWENWPAMEFPHKLEWAFLDYVLEYIDCSRDVYEEEDSAWRDAMDSWGISLDLQDAILDPLFKEIREADTCAEWVKDSMRMRFRGLEVIRKTSQDREKALLDCRSQPGVTNIASDD</sequence>
<keyword evidence="2" id="KW-1185">Reference proteome</keyword>